<dbReference type="Pfam" id="PF02212">
    <property type="entry name" value="GED"/>
    <property type="match status" value="1"/>
</dbReference>
<dbReference type="GO" id="GO:0003924">
    <property type="term" value="F:GTPase activity"/>
    <property type="evidence" value="ECO:0007669"/>
    <property type="project" value="InterPro"/>
</dbReference>
<dbReference type="Gene3D" id="3.40.50.300">
    <property type="entry name" value="P-loop containing nucleotide triphosphate hydrolases"/>
    <property type="match status" value="1"/>
</dbReference>
<dbReference type="SUPFAM" id="SSF52540">
    <property type="entry name" value="P-loop containing nucleoside triphosphate hydrolases"/>
    <property type="match status" value="1"/>
</dbReference>
<evidence type="ECO:0000259" key="5">
    <source>
        <dbReference type="PROSITE" id="PS51718"/>
    </source>
</evidence>
<dbReference type="Proteomes" id="UP001370490">
    <property type="component" value="Unassembled WGS sequence"/>
</dbReference>
<dbReference type="CDD" id="cd08771">
    <property type="entry name" value="DLP_1"/>
    <property type="match status" value="1"/>
</dbReference>
<dbReference type="InterPro" id="IPR022812">
    <property type="entry name" value="Dynamin"/>
</dbReference>
<dbReference type="InterPro" id="IPR045063">
    <property type="entry name" value="Dynamin_N"/>
</dbReference>
<dbReference type="InterPro" id="IPR020850">
    <property type="entry name" value="GED_dom"/>
</dbReference>
<keyword evidence="1" id="KW-0547">Nucleotide-binding</keyword>
<keyword evidence="7" id="KW-1185">Reference proteome</keyword>
<dbReference type="SMART" id="SM00302">
    <property type="entry name" value="GED"/>
    <property type="match status" value="1"/>
</dbReference>
<evidence type="ECO:0000313" key="6">
    <source>
        <dbReference type="EMBL" id="KAK6928770.1"/>
    </source>
</evidence>
<evidence type="ECO:0000256" key="1">
    <source>
        <dbReference type="ARBA" id="ARBA00022741"/>
    </source>
</evidence>
<accession>A0AAN8ZB14</accession>
<dbReference type="Pfam" id="PF01031">
    <property type="entry name" value="Dynamin_M"/>
    <property type="match status" value="1"/>
</dbReference>
<evidence type="ECO:0000259" key="4">
    <source>
        <dbReference type="PROSITE" id="PS51388"/>
    </source>
</evidence>
<reference evidence="6 7" key="1">
    <citation type="submission" date="2023-12" db="EMBL/GenBank/DDBJ databases">
        <title>A high-quality genome assembly for Dillenia turbinata (Dilleniales).</title>
        <authorList>
            <person name="Chanderbali A."/>
        </authorList>
    </citation>
    <scope>NUCLEOTIDE SEQUENCE [LARGE SCALE GENOMIC DNA]</scope>
    <source>
        <strain evidence="6">LSX21</strain>
        <tissue evidence="6">Leaf</tissue>
    </source>
</reference>
<dbReference type="PANTHER" id="PTHR11566">
    <property type="entry name" value="DYNAMIN"/>
    <property type="match status" value="1"/>
</dbReference>
<dbReference type="Pfam" id="PF00350">
    <property type="entry name" value="Dynamin_N"/>
    <property type="match status" value="1"/>
</dbReference>
<dbReference type="InterPro" id="IPR027417">
    <property type="entry name" value="P-loop_NTPase"/>
</dbReference>
<dbReference type="GO" id="GO:0016020">
    <property type="term" value="C:membrane"/>
    <property type="evidence" value="ECO:0007669"/>
    <property type="project" value="TreeGrafter"/>
</dbReference>
<sequence length="648" mass="72769">MELQVVVAPIVSSYNDKIRPLLDAVDKLRYLKVMEEGIQLPTIVVVGDQSSGKSSVLESLAGISLPRGQGICTRVPLIMRLQNHSVSKTELSLEFNGKTLKTDETRIAEDIVAATDEIAGNGKGISHTPLTLLVKKQGVPDLTMVDLPGITRVPVKGQPEDIYEQISNIIFQYIQPKESIILNVLSATVDFSTCESIRMSQRVDRTGERTLAVVTKADKAPEGLLEKVTADDVNIGLGYVCVRNRVGDETYEEARVEEVNLFESHPLLSKIDKSIVGIPVLGQKLVQIQAMSISKSLPDIVKMINVKLSNSVSELNKMPQNLSSIAEAMTAFMRIIGLVKESLRKVLIRGAYDEYPDEENMHCAARLAEMLNQYSDELQSSRTKFHDAGDFLLEEIRILEETKSIGLPNFLSRAALLVMLERHVKTISGAPIAFVRKVWTYIGDVVIRVLMFHSENYPQLQSSMRRAANGLILKVMENSVVQVIEMMEMEKMTDYTCNPNYMSCWNKLMCQLDMFMEVVRDDSKGNNVKLEAFGEVEIGQLRKHESVVREAFDLKMRMIAYWKIVLRRLVDGLALHLLFSLNKLVNRDIEMEIVSEMMGPTGGGIEQMLEESPSVAEKRKRLNKSIKLLKDSELVVTKIMDRIHLLDD</sequence>
<feature type="domain" description="GED" evidence="4">
    <location>
        <begin position="551"/>
        <end position="644"/>
    </location>
</feature>
<feature type="domain" description="Dynamin-type G" evidence="5">
    <location>
        <begin position="37"/>
        <end position="298"/>
    </location>
</feature>
<dbReference type="GO" id="GO:0008017">
    <property type="term" value="F:microtubule binding"/>
    <property type="evidence" value="ECO:0007669"/>
    <property type="project" value="TreeGrafter"/>
</dbReference>
<proteinExistence type="predicted"/>
<keyword evidence="3" id="KW-0505">Motor protein</keyword>
<dbReference type="PROSITE" id="PS51718">
    <property type="entry name" value="G_DYNAMIN_2"/>
    <property type="match status" value="1"/>
</dbReference>
<keyword evidence="2" id="KW-0342">GTP-binding</keyword>
<evidence type="ECO:0000256" key="2">
    <source>
        <dbReference type="ARBA" id="ARBA00023134"/>
    </source>
</evidence>
<organism evidence="6 7">
    <name type="scientific">Dillenia turbinata</name>
    <dbReference type="NCBI Taxonomy" id="194707"/>
    <lineage>
        <taxon>Eukaryota</taxon>
        <taxon>Viridiplantae</taxon>
        <taxon>Streptophyta</taxon>
        <taxon>Embryophyta</taxon>
        <taxon>Tracheophyta</taxon>
        <taxon>Spermatophyta</taxon>
        <taxon>Magnoliopsida</taxon>
        <taxon>eudicotyledons</taxon>
        <taxon>Gunneridae</taxon>
        <taxon>Pentapetalae</taxon>
        <taxon>Dilleniales</taxon>
        <taxon>Dilleniaceae</taxon>
        <taxon>Dillenia</taxon>
    </lineage>
</organism>
<protein>
    <submittedName>
        <fullName evidence="6">Dynamin GTPase effector</fullName>
    </submittedName>
</protein>
<dbReference type="Gene3D" id="1.20.120.1240">
    <property type="entry name" value="Dynamin, middle domain"/>
    <property type="match status" value="1"/>
</dbReference>
<dbReference type="GO" id="GO:0005874">
    <property type="term" value="C:microtubule"/>
    <property type="evidence" value="ECO:0007669"/>
    <property type="project" value="TreeGrafter"/>
</dbReference>
<dbReference type="InterPro" id="IPR003130">
    <property type="entry name" value="GED"/>
</dbReference>
<dbReference type="GO" id="GO:0005737">
    <property type="term" value="C:cytoplasm"/>
    <property type="evidence" value="ECO:0007669"/>
    <property type="project" value="UniProtKB-ARBA"/>
</dbReference>
<dbReference type="PANTHER" id="PTHR11566:SF173">
    <property type="entry name" value="DYNAMIN-RELATED PROTEIN 4C"/>
    <property type="match status" value="1"/>
</dbReference>
<dbReference type="SMART" id="SM00053">
    <property type="entry name" value="DYNc"/>
    <property type="match status" value="1"/>
</dbReference>
<name>A0AAN8ZB14_9MAGN</name>
<gene>
    <name evidence="6" type="ORF">RJ641_004975</name>
</gene>
<dbReference type="EMBL" id="JBAMMX010000013">
    <property type="protein sequence ID" value="KAK6928770.1"/>
    <property type="molecule type" value="Genomic_DNA"/>
</dbReference>
<dbReference type="InterPro" id="IPR001401">
    <property type="entry name" value="Dynamin_GTPase"/>
</dbReference>
<dbReference type="InterPro" id="IPR000375">
    <property type="entry name" value="Dynamin_stalk"/>
</dbReference>
<dbReference type="FunFam" id="3.40.50.300:FF:001237">
    <property type="entry name" value="Dynamin-related protein 4C"/>
    <property type="match status" value="1"/>
</dbReference>
<evidence type="ECO:0000313" key="7">
    <source>
        <dbReference type="Proteomes" id="UP001370490"/>
    </source>
</evidence>
<dbReference type="GO" id="GO:0005525">
    <property type="term" value="F:GTP binding"/>
    <property type="evidence" value="ECO:0007669"/>
    <property type="project" value="UniProtKB-KW"/>
</dbReference>
<dbReference type="AlphaFoldDB" id="A0AAN8ZB14"/>
<dbReference type="PRINTS" id="PR00195">
    <property type="entry name" value="DYNAMIN"/>
</dbReference>
<comment type="caution">
    <text evidence="6">The sequence shown here is derived from an EMBL/GenBank/DDBJ whole genome shotgun (WGS) entry which is preliminary data.</text>
</comment>
<evidence type="ECO:0000256" key="3">
    <source>
        <dbReference type="ARBA" id="ARBA00023175"/>
    </source>
</evidence>
<dbReference type="PROSITE" id="PS51388">
    <property type="entry name" value="GED"/>
    <property type="match status" value="1"/>
</dbReference>
<dbReference type="InterPro" id="IPR030381">
    <property type="entry name" value="G_DYNAMIN_dom"/>
</dbReference>